<evidence type="ECO:0000313" key="3">
    <source>
        <dbReference type="Proteomes" id="UP001497382"/>
    </source>
</evidence>
<evidence type="ECO:0000313" key="2">
    <source>
        <dbReference type="EMBL" id="CAL1297023.1"/>
    </source>
</evidence>
<dbReference type="Proteomes" id="UP001497382">
    <property type="component" value="Unassembled WGS sequence"/>
</dbReference>
<feature type="chain" id="PRO_5043449622" evidence="1">
    <location>
        <begin position="18"/>
        <end position="230"/>
    </location>
</feature>
<keyword evidence="1" id="KW-0732">Signal</keyword>
<evidence type="ECO:0000256" key="1">
    <source>
        <dbReference type="SAM" id="SignalP"/>
    </source>
</evidence>
<reference evidence="2 3" key="1">
    <citation type="submission" date="2024-04" db="EMBL/GenBank/DDBJ databases">
        <authorList>
            <person name="Rising A."/>
            <person name="Reimegard J."/>
            <person name="Sonavane S."/>
            <person name="Akerstrom W."/>
            <person name="Nylinder S."/>
            <person name="Hedman E."/>
            <person name="Kallberg Y."/>
        </authorList>
    </citation>
    <scope>NUCLEOTIDE SEQUENCE [LARGE SCALE GENOMIC DNA]</scope>
</reference>
<name>A0AAV2BLA0_9ARAC</name>
<organism evidence="2 3">
    <name type="scientific">Larinioides sclopetarius</name>
    <dbReference type="NCBI Taxonomy" id="280406"/>
    <lineage>
        <taxon>Eukaryota</taxon>
        <taxon>Metazoa</taxon>
        <taxon>Ecdysozoa</taxon>
        <taxon>Arthropoda</taxon>
        <taxon>Chelicerata</taxon>
        <taxon>Arachnida</taxon>
        <taxon>Araneae</taxon>
        <taxon>Araneomorphae</taxon>
        <taxon>Entelegynae</taxon>
        <taxon>Araneoidea</taxon>
        <taxon>Araneidae</taxon>
        <taxon>Larinioides</taxon>
    </lineage>
</organism>
<gene>
    <name evidence="2" type="ORF">LARSCL_LOCUS20054</name>
</gene>
<feature type="signal peptide" evidence="1">
    <location>
        <begin position="1"/>
        <end position="17"/>
    </location>
</feature>
<sequence>MLVCILLIFGACHGVMGTDGTCDIPSDEACNIPREVQGIEIPQTAEDVNRLCLETSQCLNCLKDYADKCGYKNVHQLFTEDFYQSLKDLVKNVCQNESRLHSTLVENISCISESQEQFEDDCGEDLSDKLETLKEYIRKERIEETHDDPNFTMELWMRMNCVTQSLAVSCFSSLVSRKCGMNARDAVVEVVARSKGLKQTCPPVIGEEINELLRVLNLGTEEQRLLAEIM</sequence>
<proteinExistence type="predicted"/>
<keyword evidence="3" id="KW-1185">Reference proteome</keyword>
<dbReference type="AlphaFoldDB" id="A0AAV2BLA0"/>
<dbReference type="EMBL" id="CAXIEN010000410">
    <property type="protein sequence ID" value="CAL1297023.1"/>
    <property type="molecule type" value="Genomic_DNA"/>
</dbReference>
<comment type="caution">
    <text evidence="2">The sequence shown here is derived from an EMBL/GenBank/DDBJ whole genome shotgun (WGS) entry which is preliminary data.</text>
</comment>
<protein>
    <submittedName>
        <fullName evidence="2">Uncharacterized protein</fullName>
    </submittedName>
</protein>
<accession>A0AAV2BLA0</accession>